<name>A0A3N2D971_9MICO</name>
<evidence type="ECO:0000256" key="7">
    <source>
        <dbReference type="RuleBase" id="RU363032"/>
    </source>
</evidence>
<feature type="transmembrane region" description="Helical" evidence="7">
    <location>
        <begin position="181"/>
        <end position="201"/>
    </location>
</feature>
<evidence type="ECO:0000256" key="2">
    <source>
        <dbReference type="ARBA" id="ARBA00022448"/>
    </source>
</evidence>
<feature type="domain" description="ABC transmembrane type-1" evidence="8">
    <location>
        <begin position="67"/>
        <end position="258"/>
    </location>
</feature>
<keyword evidence="2 7" id="KW-0813">Transport</keyword>
<keyword evidence="6 7" id="KW-0472">Membrane</keyword>
<dbReference type="InterPro" id="IPR035906">
    <property type="entry name" value="MetI-like_sf"/>
</dbReference>
<dbReference type="Proteomes" id="UP000275356">
    <property type="component" value="Unassembled WGS sequence"/>
</dbReference>
<evidence type="ECO:0000313" key="9">
    <source>
        <dbReference type="EMBL" id="ROR96329.1"/>
    </source>
</evidence>
<sequence length="271" mass="29639">MSARVNLLHLALVPITIVWMIPLVLVLGLALKPTNDPSTFFFGILPVNPSLSNFELVFEQNPIFRYLLNSALIAVPSVLLVVFLGAMAAYALALLDVPLKALIFGVLTLALVLPMSSIVVATFQVLQLLGLYDTTLGVSLVYTAIGLPFGIIVIRTSFLAVPSETRDAAVMDGANKWQMFWRVYLPLARPSIAVVVIWQLMLSWNDFLLPLVALVDKNIKPLTLIPLVYRGEHFTQVGALFAILIVVSIPIIITFLFAQKYLVNGLAGAVK</sequence>
<dbReference type="OrthoDB" id="3521657at2"/>
<evidence type="ECO:0000256" key="1">
    <source>
        <dbReference type="ARBA" id="ARBA00004651"/>
    </source>
</evidence>
<comment type="similarity">
    <text evidence="7">Belongs to the binding-protein-dependent transport system permease family.</text>
</comment>
<organism evidence="9 10">
    <name type="scientific">Salana multivorans</name>
    <dbReference type="NCBI Taxonomy" id="120377"/>
    <lineage>
        <taxon>Bacteria</taxon>
        <taxon>Bacillati</taxon>
        <taxon>Actinomycetota</taxon>
        <taxon>Actinomycetes</taxon>
        <taxon>Micrococcales</taxon>
        <taxon>Beutenbergiaceae</taxon>
        <taxon>Salana</taxon>
    </lineage>
</organism>
<comment type="caution">
    <text evidence="9">The sequence shown here is derived from an EMBL/GenBank/DDBJ whole genome shotgun (WGS) entry which is preliminary data.</text>
</comment>
<dbReference type="InterPro" id="IPR000515">
    <property type="entry name" value="MetI-like"/>
</dbReference>
<accession>A0A3N2D971</accession>
<keyword evidence="5 7" id="KW-1133">Transmembrane helix</keyword>
<evidence type="ECO:0000256" key="6">
    <source>
        <dbReference type="ARBA" id="ARBA00023136"/>
    </source>
</evidence>
<keyword evidence="3" id="KW-1003">Cell membrane</keyword>
<feature type="transmembrane region" description="Helical" evidence="7">
    <location>
        <begin position="7"/>
        <end position="31"/>
    </location>
</feature>
<dbReference type="Gene3D" id="1.10.3720.10">
    <property type="entry name" value="MetI-like"/>
    <property type="match status" value="1"/>
</dbReference>
<comment type="subcellular location">
    <subcellularLocation>
        <location evidence="1 7">Cell membrane</location>
        <topology evidence="1 7">Multi-pass membrane protein</topology>
    </subcellularLocation>
</comment>
<evidence type="ECO:0000313" key="10">
    <source>
        <dbReference type="Proteomes" id="UP000275356"/>
    </source>
</evidence>
<keyword evidence="4 7" id="KW-0812">Transmembrane</keyword>
<dbReference type="PANTHER" id="PTHR43744:SF3">
    <property type="entry name" value="LACTOSE TRANSPORT SYSTEM PERMEASE PROTEIN LACG"/>
    <property type="match status" value="1"/>
</dbReference>
<evidence type="ECO:0000256" key="3">
    <source>
        <dbReference type="ARBA" id="ARBA00022475"/>
    </source>
</evidence>
<dbReference type="RefSeq" id="WP_123738521.1">
    <property type="nucleotide sequence ID" value="NZ_RKHQ01000001.1"/>
</dbReference>
<dbReference type="EMBL" id="RKHQ01000001">
    <property type="protein sequence ID" value="ROR96329.1"/>
    <property type="molecule type" value="Genomic_DNA"/>
</dbReference>
<dbReference type="GO" id="GO:0005886">
    <property type="term" value="C:plasma membrane"/>
    <property type="evidence" value="ECO:0007669"/>
    <property type="project" value="UniProtKB-SubCell"/>
</dbReference>
<feature type="transmembrane region" description="Helical" evidence="7">
    <location>
        <begin position="102"/>
        <end position="126"/>
    </location>
</feature>
<dbReference type="GO" id="GO:0055085">
    <property type="term" value="P:transmembrane transport"/>
    <property type="evidence" value="ECO:0007669"/>
    <property type="project" value="InterPro"/>
</dbReference>
<evidence type="ECO:0000256" key="4">
    <source>
        <dbReference type="ARBA" id="ARBA00022692"/>
    </source>
</evidence>
<evidence type="ECO:0000259" key="8">
    <source>
        <dbReference type="PROSITE" id="PS50928"/>
    </source>
</evidence>
<feature type="transmembrane region" description="Helical" evidence="7">
    <location>
        <begin position="71"/>
        <end position="95"/>
    </location>
</feature>
<reference evidence="9 10" key="1">
    <citation type="submission" date="2018-11" db="EMBL/GenBank/DDBJ databases">
        <title>Sequencing the genomes of 1000 actinobacteria strains.</title>
        <authorList>
            <person name="Klenk H.-P."/>
        </authorList>
    </citation>
    <scope>NUCLEOTIDE SEQUENCE [LARGE SCALE GENOMIC DNA]</scope>
    <source>
        <strain evidence="9 10">DSM 13521</strain>
    </source>
</reference>
<dbReference type="PANTHER" id="PTHR43744">
    <property type="entry name" value="ABC TRANSPORTER PERMEASE PROTEIN MG189-RELATED-RELATED"/>
    <property type="match status" value="1"/>
</dbReference>
<dbReference type="AlphaFoldDB" id="A0A3N2D971"/>
<proteinExistence type="inferred from homology"/>
<feature type="transmembrane region" description="Helical" evidence="7">
    <location>
        <begin position="237"/>
        <end position="258"/>
    </location>
</feature>
<keyword evidence="10" id="KW-1185">Reference proteome</keyword>
<gene>
    <name evidence="9" type="ORF">EDD28_0912</name>
</gene>
<protein>
    <submittedName>
        <fullName evidence="9">Carbohydrate ABC transporter membrane protein 2 (CUT1 family)</fullName>
    </submittedName>
</protein>
<feature type="transmembrane region" description="Helical" evidence="7">
    <location>
        <begin position="138"/>
        <end position="161"/>
    </location>
</feature>
<evidence type="ECO:0000256" key="5">
    <source>
        <dbReference type="ARBA" id="ARBA00022989"/>
    </source>
</evidence>
<dbReference type="Pfam" id="PF00528">
    <property type="entry name" value="BPD_transp_1"/>
    <property type="match status" value="1"/>
</dbReference>
<dbReference type="CDD" id="cd06261">
    <property type="entry name" value="TM_PBP2"/>
    <property type="match status" value="1"/>
</dbReference>
<dbReference type="PROSITE" id="PS50928">
    <property type="entry name" value="ABC_TM1"/>
    <property type="match status" value="1"/>
</dbReference>
<dbReference type="SUPFAM" id="SSF161098">
    <property type="entry name" value="MetI-like"/>
    <property type="match status" value="1"/>
</dbReference>